<feature type="domain" description="Uncharacterized protein TP-0789" evidence="2">
    <location>
        <begin position="86"/>
        <end position="277"/>
    </location>
</feature>
<evidence type="ECO:0000256" key="1">
    <source>
        <dbReference type="SAM" id="SignalP"/>
    </source>
</evidence>
<sequence>MRYFCHFTACFSRSLVYAICLAALIGGLVSPALAADDPKARAIMEKVDARDDGDSMISDMKMILIDKNQQTRERTMRSFSQDRGEDTYQLIFFSGPPAVKDTGFLTYDYDDPDKDDDQWLYLPALKKTKRIAAGDKTDSFMGSDFSYADMTKSELDNYNYKLLKEDTVDGHKTWIIEAVPRTQKVIDTFGYTKSIVFVRQDNYVMVRAVSWVADSSNLKYLDVKQLENIDGIWVAMETHMTTKRDKTTLHKTILLRENVKFNQPMDENLFTVRRLEKGL</sequence>
<dbReference type="InterPro" id="IPR033399">
    <property type="entry name" value="TP_0789-like"/>
</dbReference>
<name>A8ZT42_DESOH</name>
<dbReference type="AlphaFoldDB" id="A8ZT42"/>
<dbReference type="Pfam" id="PF17131">
    <property type="entry name" value="LolA_like"/>
    <property type="match status" value="1"/>
</dbReference>
<protein>
    <recommendedName>
        <fullName evidence="2">Uncharacterized protein TP-0789 domain-containing protein</fullName>
    </recommendedName>
</protein>
<dbReference type="RefSeq" id="WP_012173825.1">
    <property type="nucleotide sequence ID" value="NC_009943.1"/>
</dbReference>
<evidence type="ECO:0000259" key="2">
    <source>
        <dbReference type="Pfam" id="PF17131"/>
    </source>
</evidence>
<dbReference type="Gene3D" id="2.50.20.10">
    <property type="entry name" value="Lipoprotein localisation LolA/LolB/LppX"/>
    <property type="match status" value="1"/>
</dbReference>
<keyword evidence="1" id="KW-0732">Signal</keyword>
<dbReference type="eggNOG" id="COG2834">
    <property type="taxonomic scope" value="Bacteria"/>
</dbReference>
<dbReference type="Proteomes" id="UP000008561">
    <property type="component" value="Chromosome"/>
</dbReference>
<accession>A8ZT42</accession>
<dbReference type="HOGENOM" id="CLU_074356_1_0_7"/>
<organism evidence="3 4">
    <name type="scientific">Desulfosudis oleivorans (strain DSM 6200 / JCM 39069 / Hxd3)</name>
    <name type="common">Desulfococcus oleovorans</name>
    <dbReference type="NCBI Taxonomy" id="96561"/>
    <lineage>
        <taxon>Bacteria</taxon>
        <taxon>Pseudomonadati</taxon>
        <taxon>Thermodesulfobacteriota</taxon>
        <taxon>Desulfobacteria</taxon>
        <taxon>Desulfobacterales</taxon>
        <taxon>Desulfosudaceae</taxon>
        <taxon>Desulfosudis</taxon>
    </lineage>
</organism>
<dbReference type="CDD" id="cd16329">
    <property type="entry name" value="LolA_like"/>
    <property type="match status" value="1"/>
</dbReference>
<proteinExistence type="predicted"/>
<gene>
    <name evidence="3" type="ordered locus">Dole_0396</name>
</gene>
<dbReference type="KEGG" id="dol:Dole_0396"/>
<dbReference type="EMBL" id="CP000859">
    <property type="protein sequence ID" value="ABW66206.1"/>
    <property type="molecule type" value="Genomic_DNA"/>
</dbReference>
<evidence type="ECO:0000313" key="3">
    <source>
        <dbReference type="EMBL" id="ABW66206.1"/>
    </source>
</evidence>
<dbReference type="STRING" id="96561.Dole_0396"/>
<keyword evidence="4" id="KW-1185">Reference proteome</keyword>
<feature type="chain" id="PRO_5002733948" description="Uncharacterized protein TP-0789 domain-containing protein" evidence="1">
    <location>
        <begin position="35"/>
        <end position="279"/>
    </location>
</feature>
<evidence type="ECO:0000313" key="4">
    <source>
        <dbReference type="Proteomes" id="UP000008561"/>
    </source>
</evidence>
<reference evidence="3 4" key="1">
    <citation type="submission" date="2007-10" db="EMBL/GenBank/DDBJ databases">
        <title>Complete sequence of Desulfococcus oleovorans Hxd3.</title>
        <authorList>
            <consortium name="US DOE Joint Genome Institute"/>
            <person name="Copeland A."/>
            <person name="Lucas S."/>
            <person name="Lapidus A."/>
            <person name="Barry K."/>
            <person name="Glavina del Rio T."/>
            <person name="Dalin E."/>
            <person name="Tice H."/>
            <person name="Pitluck S."/>
            <person name="Kiss H."/>
            <person name="Brettin T."/>
            <person name="Bruce D."/>
            <person name="Detter J.C."/>
            <person name="Han C."/>
            <person name="Schmutz J."/>
            <person name="Larimer F."/>
            <person name="Land M."/>
            <person name="Hauser L."/>
            <person name="Kyrpides N."/>
            <person name="Kim E."/>
            <person name="Wawrik B."/>
            <person name="Richardson P."/>
        </authorList>
    </citation>
    <scope>NUCLEOTIDE SEQUENCE [LARGE SCALE GENOMIC DNA]</scope>
    <source>
        <strain evidence="4">DSM 6200 / JCM 39069 / Hxd3</strain>
    </source>
</reference>
<dbReference type="OrthoDB" id="9803781at2"/>
<feature type="signal peptide" evidence="1">
    <location>
        <begin position="1"/>
        <end position="34"/>
    </location>
</feature>